<dbReference type="EMBL" id="JAAKZI010000003">
    <property type="protein sequence ID" value="NGN82520.1"/>
    <property type="molecule type" value="Genomic_DNA"/>
</dbReference>
<evidence type="ECO:0000313" key="3">
    <source>
        <dbReference type="EMBL" id="NGN82520.1"/>
    </source>
</evidence>
<feature type="domain" description="PH" evidence="2">
    <location>
        <begin position="16"/>
        <end position="136"/>
    </location>
</feature>
<proteinExistence type="predicted"/>
<reference evidence="3 4" key="1">
    <citation type="submission" date="2020-02" db="EMBL/GenBank/DDBJ databases">
        <title>Genome sequence of the type strain DSM 27180 of Arthrobacter silviterrae.</title>
        <authorList>
            <person name="Gao J."/>
            <person name="Sun J."/>
        </authorList>
    </citation>
    <scope>NUCLEOTIDE SEQUENCE [LARGE SCALE GENOMIC DNA]</scope>
    <source>
        <strain evidence="3 4">DSM 27180</strain>
    </source>
</reference>
<protein>
    <recommendedName>
        <fullName evidence="2">PH domain-containing protein</fullName>
    </recommendedName>
</protein>
<evidence type="ECO:0000313" key="4">
    <source>
        <dbReference type="Proteomes" id="UP000479226"/>
    </source>
</evidence>
<organism evidence="3 4">
    <name type="scientific">Arthrobacter silviterrae</name>
    <dbReference type="NCBI Taxonomy" id="2026658"/>
    <lineage>
        <taxon>Bacteria</taxon>
        <taxon>Bacillati</taxon>
        <taxon>Actinomycetota</taxon>
        <taxon>Actinomycetes</taxon>
        <taxon>Micrococcales</taxon>
        <taxon>Micrococcaceae</taxon>
        <taxon>Arthrobacter</taxon>
    </lineage>
</organism>
<gene>
    <name evidence="3" type="ORF">G6N77_03455</name>
</gene>
<feature type="region of interest" description="Disordered" evidence="1">
    <location>
        <begin position="139"/>
        <end position="163"/>
    </location>
</feature>
<evidence type="ECO:0000256" key="1">
    <source>
        <dbReference type="SAM" id="MobiDB-lite"/>
    </source>
</evidence>
<keyword evidence="4" id="KW-1185">Reference proteome</keyword>
<sequence length="163" mass="17372">MWWGWRNKLKRQGGIAELPPVPDDAGPASLSVPGQYVTTTSEGDWLDRIAVHGLGLRTKAVLGIHAGGILIARSGAADVFIPRDALTEIGTQSGMAGKFVEKDGLVVMTWRLGTLSVDTGFRTTAAEAKRPLVRALQELLPPDGAELPETSSADADIKKEQSE</sequence>
<dbReference type="Proteomes" id="UP000479226">
    <property type="component" value="Unassembled WGS sequence"/>
</dbReference>
<accession>A0ABX0DDM1</accession>
<comment type="caution">
    <text evidence="3">The sequence shown here is derived from an EMBL/GenBank/DDBJ whole genome shotgun (WGS) entry which is preliminary data.</text>
</comment>
<evidence type="ECO:0000259" key="2">
    <source>
        <dbReference type="Pfam" id="PF25362"/>
    </source>
</evidence>
<dbReference type="InterPro" id="IPR057446">
    <property type="entry name" value="PH_bac"/>
</dbReference>
<name>A0ABX0DDM1_9MICC</name>
<dbReference type="Pfam" id="PF25362">
    <property type="entry name" value="bPH_11"/>
    <property type="match status" value="1"/>
</dbReference>